<dbReference type="Proteomes" id="UP000886741">
    <property type="component" value="Unassembled WGS sequence"/>
</dbReference>
<dbReference type="PANTHER" id="PTHR43764:SF1">
    <property type="entry name" value="MOLYBDOPTERIN MOLYBDOTRANSFERASE"/>
    <property type="match status" value="1"/>
</dbReference>
<dbReference type="InterPro" id="IPR001453">
    <property type="entry name" value="MoaB/Mog_dom"/>
</dbReference>
<dbReference type="CDD" id="cd00886">
    <property type="entry name" value="MogA_MoaB"/>
    <property type="match status" value="1"/>
</dbReference>
<dbReference type="NCBIfam" id="TIGR00177">
    <property type="entry name" value="molyb_syn"/>
    <property type="match status" value="1"/>
</dbReference>
<reference evidence="4" key="2">
    <citation type="journal article" date="2021" name="PeerJ">
        <title>Extensive microbial diversity within the chicken gut microbiome revealed by metagenomics and culture.</title>
        <authorList>
            <person name="Gilroy R."/>
            <person name="Ravi A."/>
            <person name="Getino M."/>
            <person name="Pursley I."/>
            <person name="Horton D.L."/>
            <person name="Alikhan N.F."/>
            <person name="Baker D."/>
            <person name="Gharbi K."/>
            <person name="Hall N."/>
            <person name="Watson M."/>
            <person name="Adriaenssens E.M."/>
            <person name="Foster-Nyarko E."/>
            <person name="Jarju S."/>
            <person name="Secka A."/>
            <person name="Antonio M."/>
            <person name="Oren A."/>
            <person name="Chaudhuri R.R."/>
            <person name="La Ragione R."/>
            <person name="Hildebrand F."/>
            <person name="Pallen M.J."/>
        </authorList>
    </citation>
    <scope>NUCLEOTIDE SEQUENCE</scope>
    <source>
        <strain evidence="4">ChiBcec16-1751</strain>
    </source>
</reference>
<evidence type="ECO:0000313" key="4">
    <source>
        <dbReference type="EMBL" id="HIS65249.1"/>
    </source>
</evidence>
<proteinExistence type="predicted"/>
<organism evidence="4 5">
    <name type="scientific">Candidatus Avoscillospira avistercoris</name>
    <dbReference type="NCBI Taxonomy" id="2840707"/>
    <lineage>
        <taxon>Bacteria</taxon>
        <taxon>Bacillati</taxon>
        <taxon>Bacillota</taxon>
        <taxon>Clostridia</taxon>
        <taxon>Eubacteriales</taxon>
        <taxon>Oscillospiraceae</taxon>
        <taxon>Oscillospiraceae incertae sedis</taxon>
        <taxon>Candidatus Avoscillospira</taxon>
    </lineage>
</organism>
<evidence type="ECO:0000259" key="3">
    <source>
        <dbReference type="SMART" id="SM00852"/>
    </source>
</evidence>
<feature type="domain" description="MoaB/Mog" evidence="3">
    <location>
        <begin position="6"/>
        <end position="150"/>
    </location>
</feature>
<dbReference type="GO" id="GO:0006777">
    <property type="term" value="P:Mo-molybdopterin cofactor biosynthetic process"/>
    <property type="evidence" value="ECO:0007669"/>
    <property type="project" value="UniProtKB-KW"/>
</dbReference>
<name>A0A9D1FA99_9FIRM</name>
<dbReference type="InterPro" id="IPR051920">
    <property type="entry name" value="MPT_Adenylyltrnsfr/MoaC-Rel"/>
</dbReference>
<comment type="pathway">
    <text evidence="1">Cofactor biosynthesis; molybdopterin biosynthesis.</text>
</comment>
<sequence>MVYDAAVITVSDESFWGRRADEAGPAVVEILEQAGYRVAHTTLLQKEQAQMERELMHAADQLKVALVVTVGGTGIGPRDVTPEATAAVCPRVVPGLGEAMRAAAVNVSPRLLLSRGVAAIRGKTMVLNVSGNREAAEAMLKPVLEPVAIALSMLNK</sequence>
<dbReference type="SUPFAM" id="SSF53218">
    <property type="entry name" value="Molybdenum cofactor biosynthesis proteins"/>
    <property type="match status" value="1"/>
</dbReference>
<evidence type="ECO:0000256" key="2">
    <source>
        <dbReference type="ARBA" id="ARBA00023150"/>
    </source>
</evidence>
<evidence type="ECO:0000256" key="1">
    <source>
        <dbReference type="ARBA" id="ARBA00005046"/>
    </source>
</evidence>
<dbReference type="InterPro" id="IPR036425">
    <property type="entry name" value="MoaB/Mog-like_dom_sf"/>
</dbReference>
<gene>
    <name evidence="4" type="ORF">IAA83_07770</name>
</gene>
<dbReference type="SMART" id="SM00852">
    <property type="entry name" value="MoCF_biosynth"/>
    <property type="match status" value="1"/>
</dbReference>
<dbReference type="Gene3D" id="3.40.980.10">
    <property type="entry name" value="MoaB/Mog-like domain"/>
    <property type="match status" value="1"/>
</dbReference>
<accession>A0A9D1FA99</accession>
<reference evidence="4" key="1">
    <citation type="submission" date="2020-10" db="EMBL/GenBank/DDBJ databases">
        <authorList>
            <person name="Gilroy R."/>
        </authorList>
    </citation>
    <scope>NUCLEOTIDE SEQUENCE</scope>
    <source>
        <strain evidence="4">ChiBcec16-1751</strain>
    </source>
</reference>
<keyword evidence="2" id="KW-0501">Molybdenum cofactor biosynthesis</keyword>
<dbReference type="Pfam" id="PF00994">
    <property type="entry name" value="MoCF_biosynth"/>
    <property type="match status" value="1"/>
</dbReference>
<dbReference type="AlphaFoldDB" id="A0A9D1FA99"/>
<dbReference type="PANTHER" id="PTHR43764">
    <property type="entry name" value="MOLYBDENUM COFACTOR BIOSYNTHESIS"/>
    <property type="match status" value="1"/>
</dbReference>
<protein>
    <submittedName>
        <fullName evidence="4">MogA/MoaB family molybdenum cofactor biosynthesis protein</fullName>
    </submittedName>
</protein>
<comment type="caution">
    <text evidence="4">The sequence shown here is derived from an EMBL/GenBank/DDBJ whole genome shotgun (WGS) entry which is preliminary data.</text>
</comment>
<evidence type="ECO:0000313" key="5">
    <source>
        <dbReference type="Proteomes" id="UP000886741"/>
    </source>
</evidence>
<dbReference type="EMBL" id="DVJJ01000118">
    <property type="protein sequence ID" value="HIS65249.1"/>
    <property type="molecule type" value="Genomic_DNA"/>
</dbReference>